<dbReference type="Pfam" id="PF03272">
    <property type="entry name" value="Mucin_bdg"/>
    <property type="match status" value="5"/>
</dbReference>
<organism evidence="2 3">
    <name type="scientific">Listeria booriae</name>
    <dbReference type="NCBI Taxonomy" id="1552123"/>
    <lineage>
        <taxon>Bacteria</taxon>
        <taxon>Bacillati</taxon>
        <taxon>Bacillota</taxon>
        <taxon>Bacilli</taxon>
        <taxon>Bacillales</taxon>
        <taxon>Listeriaceae</taxon>
        <taxon>Listeria</taxon>
    </lineage>
</organism>
<sequence>MINKKGNILWLTALLLTVLIVAFTGRTQVNAEVTTMEKKLYTLEYPSWMEAQGLSKGIYHDRQDLGVVLPKGATIEIRQKNPNFTGDLQVQLLNDDSQTETSTKFNKSWITVTANSESVPFISTTFTEEAPVVEYRVSESALSLPVFNEGDKETDFFDKWDKNKSGFGLICNKYIQILVPSRDKAYLKKMDDFSSINDLSAYYTKIFETYNEMEGLSFTPERATDKNIPNRYFAKANKSGSGSAYYSSSHTASNSNSVTAFWLKPGWGGLHEIGHGYQGGFIDDPTFSSREVWNNLFAIGLQEKLYGSDYYYKSTMYGGDPTLKETEFEDNVYNTKKPANKWDVGKKLYLLTLIKDKAGDKAFTHFNQSYRAEANAKTLPENNLLFDYFSKYFGEVSNFDFTPFVELVQGTISKDQKVANLYSGYKAVYPLASLVSGDNLTKARKDIKLDSKWGLVHTKQLEKLKLTNNATIQFTIDDFAQIKGKSLRIKDGLDVIREVKITSPTITVKSLPLGIYSLDIPTGINTFYEPSTNYLAVSDRENNTNISMERLQSSEVATEQMIFKGLSGRTFANVVVDPEAEKLTLNVIYGAPHSYFENAYASIEVLNEKGESVFTNVMKGQSAKTGTFETTIKPGYTINIMHQEPSRFEIQGAATGLFQSKVNQSFKVSQYGLINDATDVTEQDALASFKAKLVSLASKLNSNNMIKDEDYATPKNNLKKAITYLPEADADRIKYQHDYENLLVAKHDGSQNLVSGEKFRFEIQGLGGSHFANIDLDLATSKAEVTNVARKVHAYFNDVYTSVKIYTPKGKQVLSKDYIGNQTTPASKEEVNIGVGYYVTITHQEPSRLVFTNTETKEIYDSYHTELTYVITPDGLKKVAASTIPTPNANELDGNKFKFNLEGLSYWNFASLELDLQNKNAKIQQNAGSPHVYFTDTYAAITIRDSRGKVVYTRDYNGRDSAPNALDNIKIGTGYYITVMHREYDARLNIWNVDTNEKYLVTKQTNTYKITEDGLLKVTEDSIPTVSSNDIDGKIFKYAFLGFEYRNFANLTINLASKQLELSTNAGIPHRNFNKTTPYASIQVKDKDGSEVYQFNMIGDEELGSVLKKMPIEEGYYLIITHLEASNRLNLTVDNAVQGTMAKQNAYEITENGLTKKNLDEIPVPNRYTKQKLYSSELDFIFKGFSDRQFAALHLDTEKNMLHLEVSAIQPHLNFSNAYASIEVKDTNGKTVFTKDIIGNVIQNAETLDIPLQYGYTIQINHQENGRLSIMDSNTKKIYKASSHNTFLVVANGLINQ</sequence>
<reference evidence="2 3" key="1">
    <citation type="submission" date="2020-03" db="EMBL/GenBank/DDBJ databases">
        <title>Soil Listeria distribution.</title>
        <authorList>
            <person name="Liao J."/>
            <person name="Wiedmann M."/>
        </authorList>
    </citation>
    <scope>NUCLEOTIDE SEQUENCE [LARGE SCALE GENOMIC DNA]</scope>
    <source>
        <strain evidence="2 3">FSL L7-0360</strain>
    </source>
</reference>
<name>A0A7X0YNN9_9LIST</name>
<proteinExistence type="predicted"/>
<dbReference type="Proteomes" id="UP000529446">
    <property type="component" value="Unassembled WGS sequence"/>
</dbReference>
<gene>
    <name evidence="2" type="ORF">HCB06_11205</name>
</gene>
<feature type="domain" description="Peptidase M60" evidence="1">
    <location>
        <begin position="60"/>
        <end position="359"/>
    </location>
</feature>
<dbReference type="PROSITE" id="PS51723">
    <property type="entry name" value="PEPTIDASE_M60"/>
    <property type="match status" value="1"/>
</dbReference>
<evidence type="ECO:0000259" key="1">
    <source>
        <dbReference type="PROSITE" id="PS51723"/>
    </source>
</evidence>
<comment type="caution">
    <text evidence="2">The sequence shown here is derived from an EMBL/GenBank/DDBJ whole genome shotgun (WGS) entry which is preliminary data.</text>
</comment>
<dbReference type="Gene3D" id="3.40.390.80">
    <property type="entry name" value="Peptidase M60, enhancin-like domain 2"/>
    <property type="match status" value="1"/>
</dbReference>
<dbReference type="EMBL" id="JAARXI010000006">
    <property type="protein sequence ID" value="MBC2117183.1"/>
    <property type="molecule type" value="Genomic_DNA"/>
</dbReference>
<protein>
    <submittedName>
        <fullName evidence="2">Enhancing factor (Viral)</fullName>
    </submittedName>
</protein>
<evidence type="ECO:0000313" key="2">
    <source>
        <dbReference type="EMBL" id="MBC2117183.1"/>
    </source>
</evidence>
<evidence type="ECO:0000313" key="3">
    <source>
        <dbReference type="Proteomes" id="UP000529446"/>
    </source>
</evidence>
<dbReference type="SMART" id="SM01276">
    <property type="entry name" value="M60-like"/>
    <property type="match status" value="1"/>
</dbReference>
<dbReference type="RefSeq" id="WP_185536070.1">
    <property type="nucleotide sequence ID" value="NZ_JAARXI010000006.1"/>
</dbReference>
<dbReference type="Gene3D" id="1.10.390.30">
    <property type="entry name" value="Peptidase M60, enhancin-like domain 3"/>
    <property type="match status" value="1"/>
</dbReference>
<dbReference type="InterPro" id="IPR042279">
    <property type="entry name" value="Pep_M60_3"/>
</dbReference>
<dbReference type="Pfam" id="PF13402">
    <property type="entry name" value="Peptidase_M60"/>
    <property type="match status" value="1"/>
</dbReference>
<dbReference type="InterPro" id="IPR031161">
    <property type="entry name" value="Peptidase_M60_dom"/>
</dbReference>
<dbReference type="InterPro" id="IPR004954">
    <property type="entry name" value="Mucin-bd"/>
</dbReference>
<accession>A0A7X0YNN9</accession>